<feature type="compositionally biased region" description="Basic and acidic residues" evidence="1">
    <location>
        <begin position="9"/>
        <end position="25"/>
    </location>
</feature>
<evidence type="ECO:0000256" key="1">
    <source>
        <dbReference type="SAM" id="MobiDB-lite"/>
    </source>
</evidence>
<dbReference type="EMBL" id="SZYD01000016">
    <property type="protein sequence ID" value="KAD3336086.1"/>
    <property type="molecule type" value="Genomic_DNA"/>
</dbReference>
<feature type="region of interest" description="Disordered" evidence="1">
    <location>
        <begin position="1"/>
        <end position="25"/>
    </location>
</feature>
<dbReference type="AlphaFoldDB" id="A0A5N6M6P1"/>
<keyword evidence="2" id="KW-0472">Membrane</keyword>
<keyword evidence="4" id="KW-1185">Reference proteome</keyword>
<proteinExistence type="predicted"/>
<accession>A0A5N6M6P1</accession>
<protein>
    <submittedName>
        <fullName evidence="3">Uncharacterized protein</fullName>
    </submittedName>
</protein>
<dbReference type="PANTHER" id="PTHR31170">
    <property type="entry name" value="BNAC04G53230D PROTEIN"/>
    <property type="match status" value="1"/>
</dbReference>
<organism evidence="3 4">
    <name type="scientific">Mikania micrantha</name>
    <name type="common">bitter vine</name>
    <dbReference type="NCBI Taxonomy" id="192012"/>
    <lineage>
        <taxon>Eukaryota</taxon>
        <taxon>Viridiplantae</taxon>
        <taxon>Streptophyta</taxon>
        <taxon>Embryophyta</taxon>
        <taxon>Tracheophyta</taxon>
        <taxon>Spermatophyta</taxon>
        <taxon>Magnoliopsida</taxon>
        <taxon>eudicotyledons</taxon>
        <taxon>Gunneridae</taxon>
        <taxon>Pentapetalae</taxon>
        <taxon>asterids</taxon>
        <taxon>campanulids</taxon>
        <taxon>Asterales</taxon>
        <taxon>Asteraceae</taxon>
        <taxon>Asteroideae</taxon>
        <taxon>Heliantheae alliance</taxon>
        <taxon>Eupatorieae</taxon>
        <taxon>Mikania</taxon>
    </lineage>
</organism>
<evidence type="ECO:0000313" key="3">
    <source>
        <dbReference type="EMBL" id="KAD3336086.1"/>
    </source>
</evidence>
<evidence type="ECO:0000256" key="2">
    <source>
        <dbReference type="SAM" id="Phobius"/>
    </source>
</evidence>
<keyword evidence="2" id="KW-0812">Transmembrane</keyword>
<dbReference type="Pfam" id="PF03140">
    <property type="entry name" value="DUF247"/>
    <property type="match status" value="1"/>
</dbReference>
<keyword evidence="2" id="KW-1133">Transmembrane helix</keyword>
<reference evidence="3 4" key="1">
    <citation type="submission" date="2019-05" db="EMBL/GenBank/DDBJ databases">
        <title>Mikania micrantha, genome provides insights into the molecular mechanism of rapid growth.</title>
        <authorList>
            <person name="Liu B."/>
        </authorList>
    </citation>
    <scope>NUCLEOTIDE SEQUENCE [LARGE SCALE GENOMIC DNA]</scope>
    <source>
        <strain evidence="3">NLD-2019</strain>
        <tissue evidence="3">Leaf</tissue>
    </source>
</reference>
<dbReference type="Proteomes" id="UP000326396">
    <property type="component" value="Linkage Group LG6"/>
</dbReference>
<gene>
    <name evidence="3" type="ORF">E3N88_31605</name>
</gene>
<dbReference type="InterPro" id="IPR004158">
    <property type="entry name" value="DUF247_pln"/>
</dbReference>
<evidence type="ECO:0000313" key="4">
    <source>
        <dbReference type="Proteomes" id="UP000326396"/>
    </source>
</evidence>
<dbReference type="OrthoDB" id="591587at2759"/>
<comment type="caution">
    <text evidence="3">The sequence shown here is derived from an EMBL/GenBank/DDBJ whole genome shotgun (WGS) entry which is preliminary data.</text>
</comment>
<dbReference type="PANTHER" id="PTHR31170:SF25">
    <property type="entry name" value="BNAA09G04570D PROTEIN"/>
    <property type="match status" value="1"/>
</dbReference>
<sequence>MSPEISSSDVDHQAPRKTGCETERAGGRLISTVKYNSPQNLGLGDVDMIQETVNRLLHRVNSEDNHTREFPPSIYMAPSVLRDLSPSSFNPILVSIGPLHRGDENVKAFEEQKVSYLINLMSRINSSPQEEILKSCVQKAYTLLNTIKSCYIWTKNFSDAEIAEMMVLDACFILGFMIEVITSYHENSYTGKVLQFRTIMHDLLLLENQIPSFFLIEMFQCIVLKFTSEVSFIELIMPILTCNNLFKADLKFDNVSFRPNDHFLSLLHQCYMPPENYVKKDHKTNIPSAIDLDRAGVNFKPSKDPTWVMGMEVKQDQFGCFFWPWNRPTLTMPVLSVHDSTELVFRNLIAYEQSFQTEGYVTSYACVMDMLVNTHDDVAKLVDSKVLVNYMGSNEEAANMINNICKKVIISDSYYEEEWEKLIKYCNGYWPKHIAKMRSTYFSSPWSIIALAAGIILFILQALQTAFTIKN</sequence>
<feature type="transmembrane region" description="Helical" evidence="2">
    <location>
        <begin position="446"/>
        <end position="469"/>
    </location>
</feature>
<name>A0A5N6M6P1_9ASTR</name>